<name>A0ABR3PZW9_9TREE</name>
<dbReference type="GeneID" id="95988299"/>
<comment type="caution">
    <text evidence="4">The sequence shown here is derived from an EMBL/GenBank/DDBJ whole genome shotgun (WGS) entry which is preliminary data.</text>
</comment>
<dbReference type="Proteomes" id="UP001565368">
    <property type="component" value="Unassembled WGS sequence"/>
</dbReference>
<comment type="similarity">
    <text evidence="1">Belongs to the glycosyltransferase 47 family.</text>
</comment>
<dbReference type="Pfam" id="PF01370">
    <property type="entry name" value="Epimerase"/>
    <property type="match status" value="1"/>
</dbReference>
<dbReference type="InterPro" id="IPR040911">
    <property type="entry name" value="Exostosin_GT47"/>
</dbReference>
<dbReference type="PANTHER" id="PTHR11062:SF73">
    <property type="entry name" value="EXOSTOSIN-LIKE 3"/>
    <property type="match status" value="1"/>
</dbReference>
<evidence type="ECO:0000256" key="1">
    <source>
        <dbReference type="ARBA" id="ARBA00010271"/>
    </source>
</evidence>
<dbReference type="PANTHER" id="PTHR11062">
    <property type="entry name" value="EXOSTOSIN HEPARAN SULFATE GLYCOSYLTRANSFERASE -RELATED"/>
    <property type="match status" value="1"/>
</dbReference>
<dbReference type="CDD" id="cd08946">
    <property type="entry name" value="SDR_e"/>
    <property type="match status" value="1"/>
</dbReference>
<dbReference type="InterPro" id="IPR036291">
    <property type="entry name" value="NAD(P)-bd_dom_sf"/>
</dbReference>
<evidence type="ECO:0000259" key="2">
    <source>
        <dbReference type="Pfam" id="PF01370"/>
    </source>
</evidence>
<organism evidence="4 5">
    <name type="scientific">Vanrija albida</name>
    <dbReference type="NCBI Taxonomy" id="181172"/>
    <lineage>
        <taxon>Eukaryota</taxon>
        <taxon>Fungi</taxon>
        <taxon>Dikarya</taxon>
        <taxon>Basidiomycota</taxon>
        <taxon>Agaricomycotina</taxon>
        <taxon>Tremellomycetes</taxon>
        <taxon>Trichosporonales</taxon>
        <taxon>Trichosporonaceae</taxon>
        <taxon>Vanrija</taxon>
    </lineage>
</organism>
<evidence type="ECO:0008006" key="6">
    <source>
        <dbReference type="Google" id="ProtNLM"/>
    </source>
</evidence>
<evidence type="ECO:0000313" key="5">
    <source>
        <dbReference type="Proteomes" id="UP001565368"/>
    </source>
</evidence>
<dbReference type="InterPro" id="IPR001509">
    <property type="entry name" value="Epimerase_deHydtase"/>
</dbReference>
<dbReference type="Pfam" id="PF03016">
    <property type="entry name" value="Exostosin_GT47"/>
    <property type="match status" value="1"/>
</dbReference>
<sequence>MVRGLAHLLRRNRLMVLGIALVALIFFAHTSTRPVQGPEPKPADYHVAGLEGGEWVDDNVVPDQLHHEDEGWLARLGKLGAPWKSPPRTVLLTGGAGSLGHALIPKLLSHKYTVHVLDIVARPPTLPSDVKYHRGSVMAPSTAMTDLLAAHRFDGIIHFAAVSLNTWCEPKLDECKEVNEGGTIAVMHAIESALAKAPTGGLLTKGKSRSTTNPWVVFASSMDVYGDSEADAEVINEDSVHRPATALGKTKDLAEVAVREAFSRAAGVHIDTDAGVLKEKPGRLRGAIIRLPEVYGYHRSVAIPSAFVRHMLANAITSLPIQYNSDNSPVDLLWVGDAVEGVLRVIRQVDLSARNSETPGLLEFNIVSGGKRWTQDEVVGLVRSETDSYSPVRDLGDHKAPTTVPQYSYKKIEAALGWRPTTSLPLGLAKAAQTLSESAAEHALDFLEDHCKPTADVPALMGHSAPIVPEDVRNHDLYKLDGCVVNMGWDNQGWMHHMRCHEGGWCAPNNTKVDSYNWDQSYFYVRVDPKAPKTSNGRTTVRFEEQEHHWGFLGLEKAEVEKGGQVAFHAFHPNDENKGKYVDTFEIEVADDKSHLRVLLPGESKQIAAGVNKVDNTSIFTIQGFGPTTPPQFDMRMAVVCCPSEGDWPLLLDDHESADVTFGNTGSIPFNSSRRLHLCGRVHDAYKYYEGQVQKWRKLVDAGGKSDVETKPLPLNRLPNSWAKKELPPCWNDCSSPTICVQTGNCRCVQADYCPRRRENPLIAIAHGIRATEKDDPKKNPLGKFKAFSSTLVDMVRHVDWRDVLLPEARSYVFSHPEFIKVHVVEGWPHQKEVESAPCHKLQNVHCFSADSIIYNALRHMSSPAEEAEMIILPVYQQCKDQPFLLHDVWHTAATTVPGFNEGKKMPALVLTHDWGVCLGFRWEIWSARQDHALYPDHILDDALVFSVMGDWDSPCYRPPQDVVVPARSCRSDVLLKTFPDVASVRPARERTYLLSWNGTPWGTGKSQRMRLLCKRGGVADVPLVEDGGPQSYFEREGDYMTVLGNSRFCPQPKGIAGWSPRVSDAIFAGCIPVLLEEGSHYAFASMLDWSQFSVRVHPTELDQIENILSDIPIERVEMLQANLVAIRDAFLYSTDEHPENELKRRGPLFFALHEAGMRWRTKYPEVKMA</sequence>
<dbReference type="Gene3D" id="3.40.50.720">
    <property type="entry name" value="NAD(P)-binding Rossmann-like Domain"/>
    <property type="match status" value="1"/>
</dbReference>
<dbReference type="RefSeq" id="XP_069207765.1">
    <property type="nucleotide sequence ID" value="XM_069355694.1"/>
</dbReference>
<gene>
    <name evidence="4" type="ORF">Q8F55_007256</name>
</gene>
<proteinExistence type="inferred from homology"/>
<evidence type="ECO:0000259" key="3">
    <source>
        <dbReference type="Pfam" id="PF03016"/>
    </source>
</evidence>
<accession>A0ABR3PZW9</accession>
<dbReference type="SUPFAM" id="SSF51735">
    <property type="entry name" value="NAD(P)-binding Rossmann-fold domains"/>
    <property type="match status" value="1"/>
</dbReference>
<keyword evidence="5" id="KW-1185">Reference proteome</keyword>
<evidence type="ECO:0000313" key="4">
    <source>
        <dbReference type="EMBL" id="KAL1407821.1"/>
    </source>
</evidence>
<reference evidence="4 5" key="1">
    <citation type="submission" date="2023-08" db="EMBL/GenBank/DDBJ databases">
        <title>Annotated Genome Sequence of Vanrija albida AlHP1.</title>
        <authorList>
            <person name="Herzog R."/>
        </authorList>
    </citation>
    <scope>NUCLEOTIDE SEQUENCE [LARGE SCALE GENOMIC DNA]</scope>
    <source>
        <strain evidence="4 5">AlHP1</strain>
    </source>
</reference>
<dbReference type="InterPro" id="IPR004263">
    <property type="entry name" value="Exostosin"/>
</dbReference>
<feature type="domain" description="NAD-dependent epimerase/dehydratase" evidence="2">
    <location>
        <begin position="90"/>
        <end position="351"/>
    </location>
</feature>
<dbReference type="EMBL" id="JBBXJM010000005">
    <property type="protein sequence ID" value="KAL1407821.1"/>
    <property type="molecule type" value="Genomic_DNA"/>
</dbReference>
<feature type="domain" description="Exostosin GT47" evidence="3">
    <location>
        <begin position="820"/>
        <end position="1110"/>
    </location>
</feature>
<protein>
    <recommendedName>
        <fullName evidence="6">Exostosin GT47 domain-containing protein</fullName>
    </recommendedName>
</protein>